<dbReference type="AlphaFoldDB" id="A0AAU9IAQ1"/>
<feature type="region of interest" description="Disordered" evidence="2">
    <location>
        <begin position="186"/>
        <end position="206"/>
    </location>
</feature>
<comment type="caution">
    <text evidence="3">The sequence shown here is derived from an EMBL/GenBank/DDBJ whole genome shotgun (WGS) entry which is preliminary data.</text>
</comment>
<proteinExistence type="predicted"/>
<keyword evidence="4" id="KW-1185">Reference proteome</keyword>
<evidence type="ECO:0000313" key="3">
    <source>
        <dbReference type="EMBL" id="CAG9310602.1"/>
    </source>
</evidence>
<dbReference type="EMBL" id="CAJZBQ010000002">
    <property type="protein sequence ID" value="CAG9310602.1"/>
    <property type="molecule type" value="Genomic_DNA"/>
</dbReference>
<name>A0AAU9IAQ1_9CILI</name>
<sequence length="492" mass="56473">MGSSSLVQFLKKLRIIHSKTSKKHKELIRILDSIDMCQLPDYPNKIAVSSNSLSKFAETANDLYENETETSEILDAFEEKILEIGKIKRVAKGLKQHLDHMKERIKRDNKTISNIGKRISSILKEYRERCHGSYVEFLKSVDLDLRRILKPLVPNKVIDENVHFPMMNPNLSLIASFESSKVSKAKDEDIGDELAEDTETESEDKDKTIEKLHEHVSMLINTLESVAKELINILADTNSKYYEIVNPNILSLNPKTPLAKPLPEYFTFDMEEPEDAPKIMQVQKDALNRLKSRLNELINSCDLSKEQAKVFEEKLNKMDKEGKTDIHEIFKDSDVPISKREEIVFKLIDSGREASKDVDINDMLSVCSVKNLHRKESINKFSKLKLPPSNEKVTKRKNTELDPRRALTPTPAENGFHTPQIESEKKERFFLQRASNPAEIKDSDLLSNDRSVPKIQKNKEIRVRSTTPTFTKKKQQFKTGISLSRKKIANKS</sequence>
<gene>
    <name evidence="3" type="ORF">BSTOLATCC_MIC1444</name>
</gene>
<reference evidence="3" key="1">
    <citation type="submission" date="2021-09" db="EMBL/GenBank/DDBJ databases">
        <authorList>
            <consortium name="AG Swart"/>
            <person name="Singh M."/>
            <person name="Singh A."/>
            <person name="Seah K."/>
            <person name="Emmerich C."/>
        </authorList>
    </citation>
    <scope>NUCLEOTIDE SEQUENCE</scope>
    <source>
        <strain evidence="3">ATCC30299</strain>
    </source>
</reference>
<keyword evidence="1" id="KW-0175">Coiled coil</keyword>
<feature type="region of interest" description="Disordered" evidence="2">
    <location>
        <begin position="390"/>
        <end position="417"/>
    </location>
</feature>
<accession>A0AAU9IAQ1</accession>
<feature type="compositionally biased region" description="Acidic residues" evidence="2">
    <location>
        <begin position="189"/>
        <end position="203"/>
    </location>
</feature>
<feature type="coiled-coil region" evidence="1">
    <location>
        <begin position="280"/>
        <end position="321"/>
    </location>
</feature>
<organism evidence="3 4">
    <name type="scientific">Blepharisma stoltei</name>
    <dbReference type="NCBI Taxonomy" id="1481888"/>
    <lineage>
        <taxon>Eukaryota</taxon>
        <taxon>Sar</taxon>
        <taxon>Alveolata</taxon>
        <taxon>Ciliophora</taxon>
        <taxon>Postciliodesmatophora</taxon>
        <taxon>Heterotrichea</taxon>
        <taxon>Heterotrichida</taxon>
        <taxon>Blepharismidae</taxon>
        <taxon>Blepharisma</taxon>
    </lineage>
</organism>
<evidence type="ECO:0000313" key="4">
    <source>
        <dbReference type="Proteomes" id="UP001162131"/>
    </source>
</evidence>
<feature type="region of interest" description="Disordered" evidence="2">
    <location>
        <begin position="471"/>
        <end position="492"/>
    </location>
</feature>
<evidence type="ECO:0000256" key="1">
    <source>
        <dbReference type="SAM" id="Coils"/>
    </source>
</evidence>
<protein>
    <submittedName>
        <fullName evidence="3">Uncharacterized protein</fullName>
    </submittedName>
</protein>
<evidence type="ECO:0000256" key="2">
    <source>
        <dbReference type="SAM" id="MobiDB-lite"/>
    </source>
</evidence>
<dbReference type="Proteomes" id="UP001162131">
    <property type="component" value="Unassembled WGS sequence"/>
</dbReference>